<comment type="caution">
    <text evidence="1">The sequence shown here is derived from an EMBL/GenBank/DDBJ whole genome shotgun (WGS) entry which is preliminary data.</text>
</comment>
<organism evidence="1 2">
    <name type="scientific">Brachionus plicatilis</name>
    <name type="common">Marine rotifer</name>
    <name type="synonym">Brachionus muelleri</name>
    <dbReference type="NCBI Taxonomy" id="10195"/>
    <lineage>
        <taxon>Eukaryota</taxon>
        <taxon>Metazoa</taxon>
        <taxon>Spiralia</taxon>
        <taxon>Gnathifera</taxon>
        <taxon>Rotifera</taxon>
        <taxon>Eurotatoria</taxon>
        <taxon>Monogononta</taxon>
        <taxon>Pseudotrocha</taxon>
        <taxon>Ploima</taxon>
        <taxon>Brachionidae</taxon>
        <taxon>Brachionus</taxon>
    </lineage>
</organism>
<accession>A0A3M7Q044</accession>
<keyword evidence="2" id="KW-1185">Reference proteome</keyword>
<gene>
    <name evidence="1" type="ORF">BpHYR1_038129</name>
</gene>
<dbReference type="AlphaFoldDB" id="A0A3M7Q044"/>
<protein>
    <submittedName>
        <fullName evidence="1">Uncharacterized protein</fullName>
    </submittedName>
</protein>
<feature type="non-terminal residue" evidence="1">
    <location>
        <position position="1"/>
    </location>
</feature>
<dbReference type="Proteomes" id="UP000276133">
    <property type="component" value="Unassembled WGS sequence"/>
</dbReference>
<dbReference type="EMBL" id="REGN01007976">
    <property type="protein sequence ID" value="RNA04760.1"/>
    <property type="molecule type" value="Genomic_DNA"/>
</dbReference>
<evidence type="ECO:0000313" key="2">
    <source>
        <dbReference type="Proteomes" id="UP000276133"/>
    </source>
</evidence>
<proteinExistence type="predicted"/>
<sequence>YWGEVLTLYSFLAVYNFISNEFKDLLSQSYNCEGPNYVLKIVETDTSSLSELWRKIAQFCRISILVVLNMYQLLQFIEHSLVGLLKKKKKSGLGLELRLSFNFNSYQPPEAY</sequence>
<evidence type="ECO:0000313" key="1">
    <source>
        <dbReference type="EMBL" id="RNA04760.1"/>
    </source>
</evidence>
<reference evidence="1 2" key="1">
    <citation type="journal article" date="2018" name="Sci. Rep.">
        <title>Genomic signatures of local adaptation to the degree of environmental predictability in rotifers.</title>
        <authorList>
            <person name="Franch-Gras L."/>
            <person name="Hahn C."/>
            <person name="Garcia-Roger E.M."/>
            <person name="Carmona M.J."/>
            <person name="Serra M."/>
            <person name="Gomez A."/>
        </authorList>
    </citation>
    <scope>NUCLEOTIDE SEQUENCE [LARGE SCALE GENOMIC DNA]</scope>
    <source>
        <strain evidence="1">HYR1</strain>
    </source>
</reference>
<name>A0A3M7Q044_BRAPC</name>